<protein>
    <submittedName>
        <fullName evidence="1">Uncharacterized protein</fullName>
    </submittedName>
</protein>
<gene>
    <name evidence="1" type="ORF">HAX54_033451</name>
</gene>
<reference evidence="1 2" key="1">
    <citation type="journal article" date="2021" name="BMC Genomics">
        <title>Datura genome reveals duplications of psychoactive alkaloid biosynthetic genes and high mutation rate following tissue culture.</title>
        <authorList>
            <person name="Rajewski A."/>
            <person name="Carter-House D."/>
            <person name="Stajich J."/>
            <person name="Litt A."/>
        </authorList>
    </citation>
    <scope>NUCLEOTIDE SEQUENCE [LARGE SCALE GENOMIC DNA]</scope>
    <source>
        <strain evidence="1">AR-01</strain>
    </source>
</reference>
<evidence type="ECO:0000313" key="1">
    <source>
        <dbReference type="EMBL" id="MCD9644920.1"/>
    </source>
</evidence>
<dbReference type="EMBL" id="JACEIK010004280">
    <property type="protein sequence ID" value="MCD9644920.1"/>
    <property type="molecule type" value="Genomic_DNA"/>
</dbReference>
<sequence length="139" mass="15256">MPGDNSMPEDGSSVFDKADIYTMARQVTEITKIRDESLITSPRHMSISRPIGGATEDLEETRAAMLEFHIKEPHAEHVPIHLLVVYSAKCLSNLMKLIPDVAPFILSPARTFPEALPIRATLMCAEKAHPSPPKGPTSP</sequence>
<proteinExistence type="predicted"/>
<keyword evidence="2" id="KW-1185">Reference proteome</keyword>
<comment type="caution">
    <text evidence="1">The sequence shown here is derived from an EMBL/GenBank/DDBJ whole genome shotgun (WGS) entry which is preliminary data.</text>
</comment>
<evidence type="ECO:0000313" key="2">
    <source>
        <dbReference type="Proteomes" id="UP000823775"/>
    </source>
</evidence>
<dbReference type="Proteomes" id="UP000823775">
    <property type="component" value="Unassembled WGS sequence"/>
</dbReference>
<accession>A0ABS8VFC8</accession>
<organism evidence="1 2">
    <name type="scientific">Datura stramonium</name>
    <name type="common">Jimsonweed</name>
    <name type="synonym">Common thornapple</name>
    <dbReference type="NCBI Taxonomy" id="4076"/>
    <lineage>
        <taxon>Eukaryota</taxon>
        <taxon>Viridiplantae</taxon>
        <taxon>Streptophyta</taxon>
        <taxon>Embryophyta</taxon>
        <taxon>Tracheophyta</taxon>
        <taxon>Spermatophyta</taxon>
        <taxon>Magnoliopsida</taxon>
        <taxon>eudicotyledons</taxon>
        <taxon>Gunneridae</taxon>
        <taxon>Pentapetalae</taxon>
        <taxon>asterids</taxon>
        <taxon>lamiids</taxon>
        <taxon>Solanales</taxon>
        <taxon>Solanaceae</taxon>
        <taxon>Solanoideae</taxon>
        <taxon>Datureae</taxon>
        <taxon>Datura</taxon>
    </lineage>
</organism>
<name>A0ABS8VFC8_DATST</name>